<reference evidence="2" key="2">
    <citation type="submission" date="2019-07" db="EMBL/GenBank/DDBJ databases">
        <authorList>
            <person name="Seetharam A."/>
            <person name="Woodhouse M."/>
            <person name="Cannon E."/>
        </authorList>
    </citation>
    <scope>NUCLEOTIDE SEQUENCE [LARGE SCALE GENOMIC DNA]</scope>
    <source>
        <strain evidence="2">cv. B73</strain>
    </source>
</reference>
<protein>
    <submittedName>
        <fullName evidence="2">Uncharacterized protein</fullName>
    </submittedName>
</protein>
<reference evidence="2" key="3">
    <citation type="submission" date="2021-05" db="UniProtKB">
        <authorList>
            <consortium name="EnsemblPlants"/>
        </authorList>
    </citation>
    <scope>IDENTIFICATION</scope>
    <source>
        <strain evidence="2">cv. B73</strain>
    </source>
</reference>
<reference evidence="3" key="1">
    <citation type="journal article" date="2009" name="Science">
        <title>The B73 maize genome: complexity, diversity, and dynamics.</title>
        <authorList>
            <person name="Schnable P.S."/>
            <person name="Ware D."/>
            <person name="Fulton R.S."/>
            <person name="Stein J.C."/>
            <person name="Wei F."/>
            <person name="Pasternak S."/>
            <person name="Liang C."/>
            <person name="Zhang J."/>
            <person name="Fulton L."/>
            <person name="Graves T.A."/>
            <person name="Minx P."/>
            <person name="Reily A.D."/>
            <person name="Courtney L."/>
            <person name="Kruchowski S.S."/>
            <person name="Tomlinson C."/>
            <person name="Strong C."/>
            <person name="Delehaunty K."/>
            <person name="Fronick C."/>
            <person name="Courtney B."/>
            <person name="Rock S.M."/>
            <person name="Belter E."/>
            <person name="Du F."/>
            <person name="Kim K."/>
            <person name="Abbott R.M."/>
            <person name="Cotton M."/>
            <person name="Levy A."/>
            <person name="Marchetto P."/>
            <person name="Ochoa K."/>
            <person name="Jackson S.M."/>
            <person name="Gillam B."/>
            <person name="Chen W."/>
            <person name="Yan L."/>
            <person name="Higginbotham J."/>
            <person name="Cardenas M."/>
            <person name="Waligorski J."/>
            <person name="Applebaum E."/>
            <person name="Phelps L."/>
            <person name="Falcone J."/>
            <person name="Kanchi K."/>
            <person name="Thane T."/>
            <person name="Scimone A."/>
            <person name="Thane N."/>
            <person name="Henke J."/>
            <person name="Wang T."/>
            <person name="Ruppert J."/>
            <person name="Shah N."/>
            <person name="Rotter K."/>
            <person name="Hodges J."/>
            <person name="Ingenthron E."/>
            <person name="Cordes M."/>
            <person name="Kohlberg S."/>
            <person name="Sgro J."/>
            <person name="Delgado B."/>
            <person name="Mead K."/>
            <person name="Chinwalla A."/>
            <person name="Leonard S."/>
            <person name="Crouse K."/>
            <person name="Collura K."/>
            <person name="Kudrna D."/>
            <person name="Currie J."/>
            <person name="He R."/>
            <person name="Angelova A."/>
            <person name="Rajasekar S."/>
            <person name="Mueller T."/>
            <person name="Lomeli R."/>
            <person name="Scara G."/>
            <person name="Ko A."/>
            <person name="Delaney K."/>
            <person name="Wissotski M."/>
            <person name="Lopez G."/>
            <person name="Campos D."/>
            <person name="Braidotti M."/>
            <person name="Ashley E."/>
            <person name="Golser W."/>
            <person name="Kim H."/>
            <person name="Lee S."/>
            <person name="Lin J."/>
            <person name="Dujmic Z."/>
            <person name="Kim W."/>
            <person name="Talag J."/>
            <person name="Zuccolo A."/>
            <person name="Fan C."/>
            <person name="Sebastian A."/>
            <person name="Kramer M."/>
            <person name="Spiegel L."/>
            <person name="Nascimento L."/>
            <person name="Zutavern T."/>
            <person name="Miller B."/>
            <person name="Ambroise C."/>
            <person name="Muller S."/>
            <person name="Spooner W."/>
            <person name="Narechania A."/>
            <person name="Ren L."/>
            <person name="Wei S."/>
            <person name="Kumari S."/>
            <person name="Faga B."/>
            <person name="Levy M.J."/>
            <person name="McMahan L."/>
            <person name="Van Buren P."/>
            <person name="Vaughn M.W."/>
            <person name="Ying K."/>
            <person name="Yeh C.-T."/>
            <person name="Emrich S.J."/>
            <person name="Jia Y."/>
            <person name="Kalyanaraman A."/>
            <person name="Hsia A.-P."/>
            <person name="Barbazuk W.B."/>
            <person name="Baucom R.S."/>
            <person name="Brutnell T.P."/>
            <person name="Carpita N.C."/>
            <person name="Chaparro C."/>
            <person name="Chia J.-M."/>
            <person name="Deragon J.-M."/>
            <person name="Estill J.C."/>
            <person name="Fu Y."/>
            <person name="Jeddeloh J.A."/>
            <person name="Han Y."/>
            <person name="Lee H."/>
            <person name="Li P."/>
            <person name="Lisch D.R."/>
            <person name="Liu S."/>
            <person name="Liu Z."/>
            <person name="Nagel D.H."/>
            <person name="McCann M.C."/>
            <person name="SanMiguel P."/>
            <person name="Myers A.M."/>
            <person name="Nettleton D."/>
            <person name="Nguyen J."/>
            <person name="Penning B.W."/>
            <person name="Ponnala L."/>
            <person name="Schneider K.L."/>
            <person name="Schwartz D.C."/>
            <person name="Sharma A."/>
            <person name="Soderlund C."/>
            <person name="Springer N.M."/>
            <person name="Sun Q."/>
            <person name="Wang H."/>
            <person name="Waterman M."/>
            <person name="Westerman R."/>
            <person name="Wolfgruber T.K."/>
            <person name="Yang L."/>
            <person name="Yu Y."/>
            <person name="Zhang L."/>
            <person name="Zhou S."/>
            <person name="Zhu Q."/>
            <person name="Bennetzen J.L."/>
            <person name="Dawe R.K."/>
            <person name="Jiang J."/>
            <person name="Jiang N."/>
            <person name="Presting G.G."/>
            <person name="Wessler S.R."/>
            <person name="Aluru S."/>
            <person name="Martienssen R.A."/>
            <person name="Clifton S.W."/>
            <person name="McCombie W.R."/>
            <person name="Wing R.A."/>
            <person name="Wilson R.K."/>
        </authorList>
    </citation>
    <scope>NUCLEOTIDE SEQUENCE [LARGE SCALE GENOMIC DNA]</scope>
    <source>
        <strain evidence="3">cv. B73</strain>
    </source>
</reference>
<proteinExistence type="predicted"/>
<dbReference type="EnsemblPlants" id="Zm00001eb247640_T001">
    <property type="protein sequence ID" value="Zm00001eb247640_P001"/>
    <property type="gene ID" value="Zm00001eb247640"/>
</dbReference>
<keyword evidence="1" id="KW-0732">Signal</keyword>
<keyword evidence="3" id="KW-1185">Reference proteome</keyword>
<feature type="chain" id="PRO_5032356085" evidence="1">
    <location>
        <begin position="18"/>
        <end position="446"/>
    </location>
</feature>
<organism evidence="2 3">
    <name type="scientific">Zea mays</name>
    <name type="common">Maize</name>
    <dbReference type="NCBI Taxonomy" id="4577"/>
    <lineage>
        <taxon>Eukaryota</taxon>
        <taxon>Viridiplantae</taxon>
        <taxon>Streptophyta</taxon>
        <taxon>Embryophyta</taxon>
        <taxon>Tracheophyta</taxon>
        <taxon>Spermatophyta</taxon>
        <taxon>Magnoliopsida</taxon>
        <taxon>Liliopsida</taxon>
        <taxon>Poales</taxon>
        <taxon>Poaceae</taxon>
        <taxon>PACMAD clade</taxon>
        <taxon>Panicoideae</taxon>
        <taxon>Andropogonodae</taxon>
        <taxon>Andropogoneae</taxon>
        <taxon>Tripsacinae</taxon>
        <taxon>Zea</taxon>
    </lineage>
</organism>
<dbReference type="Proteomes" id="UP000007305">
    <property type="component" value="Chromosome 5"/>
</dbReference>
<feature type="signal peptide" evidence="1">
    <location>
        <begin position="1"/>
        <end position="17"/>
    </location>
</feature>
<dbReference type="InParanoid" id="A0A804PKB5"/>
<gene>
    <name evidence="2" type="primary">LOC103627433</name>
</gene>
<evidence type="ECO:0000313" key="3">
    <source>
        <dbReference type="Proteomes" id="UP000007305"/>
    </source>
</evidence>
<evidence type="ECO:0000256" key="1">
    <source>
        <dbReference type="SAM" id="SignalP"/>
    </source>
</evidence>
<sequence length="446" mass="46985">MNTTVFFLSVIPSLCSADGQGLAVPLLKALEQRIDVLALVDGNEHLVQLLAGRARLLAGEVHGSELLAHEAVERVGAAVGDSVRYRCRAVLDSRPCSLNRLGQRRAQVLLELGDLGEHGCLRVELSSAVGEGALHEHVAKLLHQRVVSAAGVVGIREHRLALDLLEQVLLAEAGDVEATGGVGAQSLLRHRHHAALDGALDVLLDVAQVHGLAQGDQERRGHDLQDLDGLSSLPGGDESQRVDVLVVLLRALHVVGDRVPQELQLGAVGRHGDLGALKTVVQAGVTPTGQVGGQAVVVVVVDELRELRKHELADGCDGETGVVHGHPDGRALEVATVKSLASGDIDERVVVDGVDLALNGLGGGADNLNLWAKPLRRRAERVPVLLGLHQGVELAELLGKLHVRAALQDVLHDGSSLDLSRVVLELVGQVVGVLRLAVHDLTEHGG</sequence>
<evidence type="ECO:0000313" key="2">
    <source>
        <dbReference type="EnsemblPlants" id="Zm00001eb247640_P001"/>
    </source>
</evidence>
<accession>A0A804PKB5</accession>
<dbReference type="AlphaFoldDB" id="A0A804PKB5"/>
<dbReference type="FunCoup" id="A0A804PKB5">
    <property type="interactions" value="4"/>
</dbReference>
<dbReference type="Gramene" id="Zm00001eb247640_T001">
    <property type="protein sequence ID" value="Zm00001eb247640_P001"/>
    <property type="gene ID" value="Zm00001eb247640"/>
</dbReference>
<name>A0A804PKB5_MAIZE</name>